<gene>
    <name evidence="1" type="ORF">TNCV_4558811</name>
</gene>
<evidence type="ECO:0000313" key="2">
    <source>
        <dbReference type="Proteomes" id="UP000887159"/>
    </source>
</evidence>
<comment type="caution">
    <text evidence="1">The sequence shown here is derived from an EMBL/GenBank/DDBJ whole genome shotgun (WGS) entry which is preliminary data.</text>
</comment>
<protein>
    <submittedName>
        <fullName evidence="1">Uncharacterized protein</fullName>
    </submittedName>
</protein>
<dbReference type="EMBL" id="BMAU01021413">
    <property type="protein sequence ID" value="GFY33567.1"/>
    <property type="molecule type" value="Genomic_DNA"/>
</dbReference>
<reference evidence="1" key="1">
    <citation type="submission" date="2020-08" db="EMBL/GenBank/DDBJ databases">
        <title>Multicomponent nature underlies the extraordinary mechanical properties of spider dragline silk.</title>
        <authorList>
            <person name="Kono N."/>
            <person name="Nakamura H."/>
            <person name="Mori M."/>
            <person name="Yoshida Y."/>
            <person name="Ohtoshi R."/>
            <person name="Malay A.D."/>
            <person name="Moran D.A.P."/>
            <person name="Tomita M."/>
            <person name="Numata K."/>
            <person name="Arakawa K."/>
        </authorList>
    </citation>
    <scope>NUCLEOTIDE SEQUENCE</scope>
</reference>
<keyword evidence="2" id="KW-1185">Reference proteome</keyword>
<dbReference type="AlphaFoldDB" id="A0A8X6WFF0"/>
<organism evidence="1 2">
    <name type="scientific">Trichonephila clavipes</name>
    <name type="common">Golden silk orbweaver</name>
    <name type="synonym">Nephila clavipes</name>
    <dbReference type="NCBI Taxonomy" id="2585209"/>
    <lineage>
        <taxon>Eukaryota</taxon>
        <taxon>Metazoa</taxon>
        <taxon>Ecdysozoa</taxon>
        <taxon>Arthropoda</taxon>
        <taxon>Chelicerata</taxon>
        <taxon>Arachnida</taxon>
        <taxon>Araneae</taxon>
        <taxon>Araneomorphae</taxon>
        <taxon>Entelegynae</taxon>
        <taxon>Araneoidea</taxon>
        <taxon>Nephilidae</taxon>
        <taxon>Trichonephila</taxon>
    </lineage>
</organism>
<sequence length="88" mass="9749">MIDGKTSYLYLHNFGMELKGSKKSPVHCTCDSAHKTFGSTDLTSEHVLRVCTRIVFGGIGHRTQPFRGENPSSIFKIGPLQTRLSPQV</sequence>
<proteinExistence type="predicted"/>
<dbReference type="Proteomes" id="UP000887159">
    <property type="component" value="Unassembled WGS sequence"/>
</dbReference>
<evidence type="ECO:0000313" key="1">
    <source>
        <dbReference type="EMBL" id="GFY33567.1"/>
    </source>
</evidence>
<accession>A0A8X6WFF0</accession>
<name>A0A8X6WFF0_TRICX</name>